<evidence type="ECO:0000256" key="1">
    <source>
        <dbReference type="SAM" id="MobiDB-lite"/>
    </source>
</evidence>
<feature type="compositionally biased region" description="Basic and acidic residues" evidence="1">
    <location>
        <begin position="26"/>
        <end position="39"/>
    </location>
</feature>
<name>A0A6G0WWK6_9STRA</name>
<feature type="compositionally biased region" description="Polar residues" evidence="1">
    <location>
        <begin position="1"/>
        <end position="14"/>
    </location>
</feature>
<keyword evidence="3" id="KW-1185">Reference proteome</keyword>
<feature type="compositionally biased region" description="Low complexity" evidence="1">
    <location>
        <begin position="122"/>
        <end position="133"/>
    </location>
</feature>
<gene>
    <name evidence="2" type="ORF">Ae201684_010900</name>
</gene>
<accession>A0A6G0WWK6</accession>
<organism evidence="2 3">
    <name type="scientific">Aphanomyces euteiches</name>
    <dbReference type="NCBI Taxonomy" id="100861"/>
    <lineage>
        <taxon>Eukaryota</taxon>
        <taxon>Sar</taxon>
        <taxon>Stramenopiles</taxon>
        <taxon>Oomycota</taxon>
        <taxon>Saprolegniomycetes</taxon>
        <taxon>Saprolegniales</taxon>
        <taxon>Verrucalvaceae</taxon>
        <taxon>Aphanomyces</taxon>
    </lineage>
</organism>
<feature type="region of interest" description="Disordered" evidence="1">
    <location>
        <begin position="1"/>
        <end position="42"/>
    </location>
</feature>
<dbReference type="EMBL" id="VJMJ01000138">
    <property type="protein sequence ID" value="KAF0731948.1"/>
    <property type="molecule type" value="Genomic_DNA"/>
</dbReference>
<dbReference type="VEuPathDB" id="FungiDB:AeMF1_007356"/>
<feature type="region of interest" description="Disordered" evidence="1">
    <location>
        <begin position="121"/>
        <end position="164"/>
    </location>
</feature>
<sequence length="284" mass="32052">MQMNKQKTIPTTGTKIHRNQSVKSCQDSDKTSSDEHTSDSEEFDAFFSMTLVDFTKLEEPDTPELRAIHREFDEMYAKTRSTRKASTASETVDLANKKDENCAKKAPQCISTMKMSKTKLDTSATSSISSPATKLTANDRRAKPKRPTMNGQSTAQQRPTVAPKDELNRLRNKADQSQKCANLSTSKTKLLPAVLVKNEEIYQLKKELAVVNSQLTEAHHELHMQKQNESNLRAAMECSYKAIHISRCLTHVLAEYQSLVRREQKFTHDIGKPTSSYSRAPSRL</sequence>
<dbReference type="Proteomes" id="UP000481153">
    <property type="component" value="Unassembled WGS sequence"/>
</dbReference>
<evidence type="ECO:0000313" key="2">
    <source>
        <dbReference type="EMBL" id="KAF0731948.1"/>
    </source>
</evidence>
<feature type="compositionally biased region" description="Polar residues" evidence="1">
    <location>
        <begin position="149"/>
        <end position="159"/>
    </location>
</feature>
<comment type="caution">
    <text evidence="2">The sequence shown here is derived from an EMBL/GenBank/DDBJ whole genome shotgun (WGS) entry which is preliminary data.</text>
</comment>
<protein>
    <submittedName>
        <fullName evidence="2">Uncharacterized protein</fullName>
    </submittedName>
</protein>
<proteinExistence type="predicted"/>
<reference evidence="2 3" key="1">
    <citation type="submission" date="2019-07" db="EMBL/GenBank/DDBJ databases">
        <title>Genomics analysis of Aphanomyces spp. identifies a new class of oomycete effector associated with host adaptation.</title>
        <authorList>
            <person name="Gaulin E."/>
        </authorList>
    </citation>
    <scope>NUCLEOTIDE SEQUENCE [LARGE SCALE GENOMIC DNA]</scope>
    <source>
        <strain evidence="2 3">ATCC 201684</strain>
    </source>
</reference>
<evidence type="ECO:0000313" key="3">
    <source>
        <dbReference type="Proteomes" id="UP000481153"/>
    </source>
</evidence>
<dbReference type="AlphaFoldDB" id="A0A6G0WWK6"/>